<evidence type="ECO:0000256" key="2">
    <source>
        <dbReference type="HAMAP-Rule" id="MF_00048"/>
    </source>
</evidence>
<dbReference type="HAMAP" id="MF_00048">
    <property type="entry name" value="UPF0102"/>
    <property type="match status" value="1"/>
</dbReference>
<dbReference type="Proteomes" id="UP000184291">
    <property type="component" value="Unassembled WGS sequence"/>
</dbReference>
<dbReference type="NCBIfam" id="NF009154">
    <property type="entry name" value="PRK12497.3-3"/>
    <property type="match status" value="1"/>
</dbReference>
<organism evidence="3 4">
    <name type="scientific">Actinomyces glycerinitolerans</name>
    <dbReference type="NCBI Taxonomy" id="1892869"/>
    <lineage>
        <taxon>Bacteria</taxon>
        <taxon>Bacillati</taxon>
        <taxon>Actinomycetota</taxon>
        <taxon>Actinomycetes</taxon>
        <taxon>Actinomycetales</taxon>
        <taxon>Actinomycetaceae</taxon>
        <taxon>Actinomyces</taxon>
    </lineage>
</organism>
<dbReference type="InterPro" id="IPR011856">
    <property type="entry name" value="tRNA_endonuc-like_dom_sf"/>
</dbReference>
<keyword evidence="4" id="KW-1185">Reference proteome</keyword>
<dbReference type="OrthoDB" id="9794876at2"/>
<evidence type="ECO:0000313" key="4">
    <source>
        <dbReference type="Proteomes" id="UP000184291"/>
    </source>
</evidence>
<sequence>MQPAPTTTPTDPRRLIGQRGEAIAAHYLSDSGWRILDRNWRPGPCLRGEVDIVALQPHPDGLGTLVIVEVKTRTSAVAGPPAEAVDARKLARLRTLAVAWAATHPVPHAGLRLDVVSVQLRAGRPALLRHHRGVGD</sequence>
<comment type="similarity">
    <text evidence="1 2">Belongs to the UPF0102 family.</text>
</comment>
<dbReference type="AlphaFoldDB" id="A0A1M4S2D4"/>
<reference evidence="4" key="1">
    <citation type="submission" date="2016-09" db="EMBL/GenBank/DDBJ databases">
        <authorList>
            <person name="Strepis N."/>
        </authorList>
    </citation>
    <scope>NUCLEOTIDE SEQUENCE [LARGE SCALE GENOMIC DNA]</scope>
</reference>
<dbReference type="GO" id="GO:0003676">
    <property type="term" value="F:nucleic acid binding"/>
    <property type="evidence" value="ECO:0007669"/>
    <property type="project" value="InterPro"/>
</dbReference>
<proteinExistence type="inferred from homology"/>
<dbReference type="InterPro" id="IPR011335">
    <property type="entry name" value="Restrct_endonuc-II-like"/>
</dbReference>
<dbReference type="InterPro" id="IPR003509">
    <property type="entry name" value="UPF0102_YraN-like"/>
</dbReference>
<gene>
    <name evidence="3" type="ORF">ACGLYG10_2655</name>
</gene>
<dbReference type="Gene3D" id="3.40.1350.10">
    <property type="match status" value="1"/>
</dbReference>
<evidence type="ECO:0000256" key="1">
    <source>
        <dbReference type="ARBA" id="ARBA00006738"/>
    </source>
</evidence>
<dbReference type="RefSeq" id="WP_073333246.1">
    <property type="nucleotide sequence ID" value="NZ_FQTT01000014.1"/>
</dbReference>
<dbReference type="EMBL" id="FQTT01000014">
    <property type="protein sequence ID" value="SHE26404.1"/>
    <property type="molecule type" value="Genomic_DNA"/>
</dbReference>
<dbReference type="SUPFAM" id="SSF52980">
    <property type="entry name" value="Restriction endonuclease-like"/>
    <property type="match status" value="1"/>
</dbReference>
<dbReference type="STRING" id="1892869.ACGLYG10_2655"/>
<dbReference type="CDD" id="cd20736">
    <property type="entry name" value="PoNe_Nuclease"/>
    <property type="match status" value="1"/>
</dbReference>
<dbReference type="Pfam" id="PF02021">
    <property type="entry name" value="UPF0102"/>
    <property type="match status" value="1"/>
</dbReference>
<protein>
    <recommendedName>
        <fullName evidence="2">UPF0102 protein ACGLYG10_2655</fullName>
    </recommendedName>
</protein>
<accession>A0A1M4S2D4</accession>
<dbReference type="PANTHER" id="PTHR34039">
    <property type="entry name" value="UPF0102 PROTEIN YRAN"/>
    <property type="match status" value="1"/>
</dbReference>
<dbReference type="PANTHER" id="PTHR34039:SF1">
    <property type="entry name" value="UPF0102 PROTEIN YRAN"/>
    <property type="match status" value="1"/>
</dbReference>
<evidence type="ECO:0000313" key="3">
    <source>
        <dbReference type="EMBL" id="SHE26404.1"/>
    </source>
</evidence>
<name>A0A1M4S2D4_9ACTO</name>